<organism evidence="1 2">
    <name type="scientific">Ilex paraguariensis</name>
    <name type="common">yerba mate</name>
    <dbReference type="NCBI Taxonomy" id="185542"/>
    <lineage>
        <taxon>Eukaryota</taxon>
        <taxon>Viridiplantae</taxon>
        <taxon>Streptophyta</taxon>
        <taxon>Embryophyta</taxon>
        <taxon>Tracheophyta</taxon>
        <taxon>Spermatophyta</taxon>
        <taxon>Magnoliopsida</taxon>
        <taxon>eudicotyledons</taxon>
        <taxon>Gunneridae</taxon>
        <taxon>Pentapetalae</taxon>
        <taxon>asterids</taxon>
        <taxon>campanulids</taxon>
        <taxon>Aquifoliales</taxon>
        <taxon>Aquifoliaceae</taxon>
        <taxon>Ilex</taxon>
    </lineage>
</organism>
<sequence>MKEPSLFEAGCPRIEVAICRKSSSVMSGRNRLLTCDKRAFSTIDSSTTDSMSKDKGKATKALIPTSPKKKEEKLASFLPMILPVIPRTAYDITLGSLPNDKAMWSSLPTTDSIPVSYPTALTLEPVTFVAVIASSTGYESKGVKAFRA</sequence>
<proteinExistence type="predicted"/>
<accession>A0ABC8TM09</accession>
<dbReference type="EMBL" id="CAUOFW020005454">
    <property type="protein sequence ID" value="CAK9170223.1"/>
    <property type="molecule type" value="Genomic_DNA"/>
</dbReference>
<dbReference type="Proteomes" id="UP001642360">
    <property type="component" value="Unassembled WGS sequence"/>
</dbReference>
<keyword evidence="2" id="KW-1185">Reference proteome</keyword>
<evidence type="ECO:0000313" key="1">
    <source>
        <dbReference type="EMBL" id="CAK9170223.1"/>
    </source>
</evidence>
<name>A0ABC8TM09_9AQUA</name>
<evidence type="ECO:0000313" key="2">
    <source>
        <dbReference type="Proteomes" id="UP001642360"/>
    </source>
</evidence>
<comment type="caution">
    <text evidence="1">The sequence shown here is derived from an EMBL/GenBank/DDBJ whole genome shotgun (WGS) entry which is preliminary data.</text>
</comment>
<dbReference type="AlphaFoldDB" id="A0ABC8TM09"/>
<protein>
    <submittedName>
        <fullName evidence="1">Uncharacterized protein</fullName>
    </submittedName>
</protein>
<reference evidence="1 2" key="1">
    <citation type="submission" date="2024-02" db="EMBL/GenBank/DDBJ databases">
        <authorList>
            <person name="Vignale AGUSTIN F."/>
            <person name="Sosa J E."/>
            <person name="Modenutti C."/>
        </authorList>
    </citation>
    <scope>NUCLEOTIDE SEQUENCE [LARGE SCALE GENOMIC DNA]</scope>
</reference>
<gene>
    <name evidence="1" type="ORF">ILEXP_LOCUS39708</name>
</gene>